<name>A0AAV7ULW5_PLEWA</name>
<organism evidence="2 3">
    <name type="scientific">Pleurodeles waltl</name>
    <name type="common">Iberian ribbed newt</name>
    <dbReference type="NCBI Taxonomy" id="8319"/>
    <lineage>
        <taxon>Eukaryota</taxon>
        <taxon>Metazoa</taxon>
        <taxon>Chordata</taxon>
        <taxon>Craniata</taxon>
        <taxon>Vertebrata</taxon>
        <taxon>Euteleostomi</taxon>
        <taxon>Amphibia</taxon>
        <taxon>Batrachia</taxon>
        <taxon>Caudata</taxon>
        <taxon>Salamandroidea</taxon>
        <taxon>Salamandridae</taxon>
        <taxon>Pleurodelinae</taxon>
        <taxon>Pleurodeles</taxon>
    </lineage>
</organism>
<evidence type="ECO:0000313" key="2">
    <source>
        <dbReference type="EMBL" id="KAJ1188678.1"/>
    </source>
</evidence>
<reference evidence="2" key="1">
    <citation type="journal article" date="2022" name="bioRxiv">
        <title>Sequencing and chromosome-scale assembly of the giantPleurodeles waltlgenome.</title>
        <authorList>
            <person name="Brown T."/>
            <person name="Elewa A."/>
            <person name="Iarovenko S."/>
            <person name="Subramanian E."/>
            <person name="Araus A.J."/>
            <person name="Petzold A."/>
            <person name="Susuki M."/>
            <person name="Suzuki K.-i.T."/>
            <person name="Hayashi T."/>
            <person name="Toyoda A."/>
            <person name="Oliveira C."/>
            <person name="Osipova E."/>
            <person name="Leigh N.D."/>
            <person name="Simon A."/>
            <person name="Yun M.H."/>
        </authorList>
    </citation>
    <scope>NUCLEOTIDE SEQUENCE</scope>
    <source>
        <strain evidence="2">20211129_DDA</strain>
        <tissue evidence="2">Liver</tissue>
    </source>
</reference>
<dbReference type="EMBL" id="JANPWB010000005">
    <property type="protein sequence ID" value="KAJ1188678.1"/>
    <property type="molecule type" value="Genomic_DNA"/>
</dbReference>
<gene>
    <name evidence="2" type="ORF">NDU88_005437</name>
</gene>
<proteinExistence type="predicted"/>
<dbReference type="AlphaFoldDB" id="A0AAV7ULW5"/>
<keyword evidence="3" id="KW-1185">Reference proteome</keyword>
<comment type="caution">
    <text evidence="2">The sequence shown here is derived from an EMBL/GenBank/DDBJ whole genome shotgun (WGS) entry which is preliminary data.</text>
</comment>
<evidence type="ECO:0000256" key="1">
    <source>
        <dbReference type="SAM" id="MobiDB-lite"/>
    </source>
</evidence>
<evidence type="ECO:0000313" key="3">
    <source>
        <dbReference type="Proteomes" id="UP001066276"/>
    </source>
</evidence>
<dbReference type="Proteomes" id="UP001066276">
    <property type="component" value="Chromosome 3_1"/>
</dbReference>
<accession>A0AAV7ULW5</accession>
<feature type="compositionally biased region" description="Basic and acidic residues" evidence="1">
    <location>
        <begin position="29"/>
        <end position="38"/>
    </location>
</feature>
<feature type="region of interest" description="Disordered" evidence="1">
    <location>
        <begin position="1"/>
        <end position="38"/>
    </location>
</feature>
<protein>
    <submittedName>
        <fullName evidence="2">Uncharacterized protein</fullName>
    </submittedName>
</protein>
<sequence>MVKTKGMGHAQTNKVDNYAITKPDPAELGQKKEQGEKTEPSLSAILAAICNLKGIIELKQDAVTVDVNLLRADFKKISEKFTTAL</sequence>